<dbReference type="EMBL" id="CM043019">
    <property type="protein sequence ID" value="KAI4461298.1"/>
    <property type="molecule type" value="Genomic_DNA"/>
</dbReference>
<gene>
    <name evidence="1" type="ORF">MML48_5g00014653</name>
</gene>
<proteinExistence type="predicted"/>
<evidence type="ECO:0000313" key="1">
    <source>
        <dbReference type="EMBL" id="KAI4461298.1"/>
    </source>
</evidence>
<organism evidence="1 2">
    <name type="scientific">Holotrichia oblita</name>
    <name type="common">Chafer beetle</name>
    <dbReference type="NCBI Taxonomy" id="644536"/>
    <lineage>
        <taxon>Eukaryota</taxon>
        <taxon>Metazoa</taxon>
        <taxon>Ecdysozoa</taxon>
        <taxon>Arthropoda</taxon>
        <taxon>Hexapoda</taxon>
        <taxon>Insecta</taxon>
        <taxon>Pterygota</taxon>
        <taxon>Neoptera</taxon>
        <taxon>Endopterygota</taxon>
        <taxon>Coleoptera</taxon>
        <taxon>Polyphaga</taxon>
        <taxon>Scarabaeiformia</taxon>
        <taxon>Scarabaeidae</taxon>
        <taxon>Melolonthinae</taxon>
        <taxon>Holotrichia</taxon>
    </lineage>
</organism>
<comment type="caution">
    <text evidence="1">The sequence shown here is derived from an EMBL/GenBank/DDBJ whole genome shotgun (WGS) entry which is preliminary data.</text>
</comment>
<keyword evidence="2" id="KW-1185">Reference proteome</keyword>
<name>A0ACB9T3D8_HOLOL</name>
<sequence>MKLPEYKEETLPDVLPLYYKRLFPYETFYRWLSYGSDSYFARREMSFTLFGDIYIRFQSFDYKRSREFTAQERELVFDIDMTDYDDVRTCCSGTDVCNKCWKFIAIACKILDAALRQDFGYKHLLWVFSGRRGIHCWVCDKNARMLDDTARSSVAEYLQIIKGGAQQAKKVSLPYNLHCSVKRALKIVEPTFVDFIIKEQNVLGTNNGLRDFLSIIDSKIKGTIEEAMYKVTSSEERLLVDEINAYDAQTKKQEEDLGDTQDISITRVRDYRKTSLLKPVNTFEEFVSGLERNCNVKTELMDY</sequence>
<protein>
    <submittedName>
        <fullName evidence="1">Dna primase small subunit</fullName>
    </submittedName>
</protein>
<reference evidence="1" key="1">
    <citation type="submission" date="2022-04" db="EMBL/GenBank/DDBJ databases">
        <title>Chromosome-scale genome assembly of Holotrichia oblita Faldermann.</title>
        <authorList>
            <person name="Rongchong L."/>
        </authorList>
    </citation>
    <scope>NUCLEOTIDE SEQUENCE</scope>
    <source>
        <strain evidence="1">81SQS9</strain>
    </source>
</reference>
<dbReference type="Proteomes" id="UP001056778">
    <property type="component" value="Chromosome 5"/>
</dbReference>
<accession>A0ACB9T3D8</accession>
<evidence type="ECO:0000313" key="2">
    <source>
        <dbReference type="Proteomes" id="UP001056778"/>
    </source>
</evidence>